<keyword evidence="3" id="KW-1185">Reference proteome</keyword>
<dbReference type="PANTHER" id="PTHR34989:SF1">
    <property type="entry name" value="PROTEIN HDED"/>
    <property type="match status" value="1"/>
</dbReference>
<keyword evidence="1" id="KW-0812">Transmembrane</keyword>
<dbReference type="AlphaFoldDB" id="A0A9X3UHH8"/>
<evidence type="ECO:0000313" key="2">
    <source>
        <dbReference type="EMBL" id="MDA5398526.1"/>
    </source>
</evidence>
<dbReference type="InterPro" id="IPR052712">
    <property type="entry name" value="Acid_resist_chaperone_HdeD"/>
</dbReference>
<feature type="transmembrane region" description="Helical" evidence="1">
    <location>
        <begin position="130"/>
        <end position="152"/>
    </location>
</feature>
<evidence type="ECO:0000256" key="1">
    <source>
        <dbReference type="SAM" id="Phobius"/>
    </source>
</evidence>
<dbReference type="Pfam" id="PF03729">
    <property type="entry name" value="DUF308"/>
    <property type="match status" value="1"/>
</dbReference>
<protein>
    <submittedName>
        <fullName evidence="2">HdeD family acid-resistance protein</fullName>
    </submittedName>
</protein>
<feature type="transmembrane region" description="Helical" evidence="1">
    <location>
        <begin position="51"/>
        <end position="70"/>
    </location>
</feature>
<dbReference type="EMBL" id="JAPJZI010000001">
    <property type="protein sequence ID" value="MDA5398526.1"/>
    <property type="molecule type" value="Genomic_DNA"/>
</dbReference>
<accession>A0A9X3UHH8</accession>
<proteinExistence type="predicted"/>
<comment type="caution">
    <text evidence="2">The sequence shown here is derived from an EMBL/GenBank/DDBJ whole genome shotgun (WGS) entry which is preliminary data.</text>
</comment>
<evidence type="ECO:0000313" key="3">
    <source>
        <dbReference type="Proteomes" id="UP001151234"/>
    </source>
</evidence>
<reference evidence="2" key="1">
    <citation type="submission" date="2022-11" db="EMBL/GenBank/DDBJ databases">
        <title>Draft genome sequence of Hoeflea poritis E7-10 and Hoeflea prorocentri PM5-8, separated from scleractinian coral Porites lutea and marine dinoflagellate.</title>
        <authorList>
            <person name="Zhang G."/>
            <person name="Wei Q."/>
            <person name="Cai L."/>
        </authorList>
    </citation>
    <scope>NUCLEOTIDE SEQUENCE</scope>
    <source>
        <strain evidence="2">PM5-8</strain>
    </source>
</reference>
<keyword evidence="1" id="KW-1133">Transmembrane helix</keyword>
<dbReference type="InterPro" id="IPR005325">
    <property type="entry name" value="DUF308_memb"/>
</dbReference>
<gene>
    <name evidence="2" type="ORF">OQ273_08085</name>
</gene>
<dbReference type="PANTHER" id="PTHR34989">
    <property type="entry name" value="PROTEIN HDED"/>
    <property type="match status" value="1"/>
</dbReference>
<keyword evidence="1" id="KW-0472">Membrane</keyword>
<sequence length="187" mass="19508">MSDQFDKKDIEEAIEKLKAAWGWLVAIGIISLIGGFLSFANPMQATLAVDYIAGFMFILVGVAQVIQAFSTRGAGDFMWTLGVGILTLLVGAVLVGNPVAGAASLTIIVAVLLIVLGGAKIAYSISMRPAAGWGWVTVSGIVSVFLGVLIFAEFPWAATSVLGLFLGVELTFNGVALLMTGLALRKS</sequence>
<dbReference type="Proteomes" id="UP001151234">
    <property type="component" value="Unassembled WGS sequence"/>
</dbReference>
<dbReference type="GO" id="GO:0005886">
    <property type="term" value="C:plasma membrane"/>
    <property type="evidence" value="ECO:0007669"/>
    <property type="project" value="TreeGrafter"/>
</dbReference>
<organism evidence="2 3">
    <name type="scientific">Hoeflea prorocentri</name>
    <dbReference type="NCBI Taxonomy" id="1922333"/>
    <lineage>
        <taxon>Bacteria</taxon>
        <taxon>Pseudomonadati</taxon>
        <taxon>Pseudomonadota</taxon>
        <taxon>Alphaproteobacteria</taxon>
        <taxon>Hyphomicrobiales</taxon>
        <taxon>Rhizobiaceae</taxon>
        <taxon>Hoeflea</taxon>
    </lineage>
</organism>
<feature type="transmembrane region" description="Helical" evidence="1">
    <location>
        <begin position="77"/>
        <end position="96"/>
    </location>
</feature>
<feature type="transmembrane region" description="Helical" evidence="1">
    <location>
        <begin position="102"/>
        <end position="123"/>
    </location>
</feature>
<feature type="transmembrane region" description="Helical" evidence="1">
    <location>
        <begin position="20"/>
        <end position="39"/>
    </location>
</feature>
<name>A0A9X3UHH8_9HYPH</name>
<dbReference type="RefSeq" id="WP_267989940.1">
    <property type="nucleotide sequence ID" value="NZ_JAPJZI010000001.1"/>
</dbReference>
<feature type="transmembrane region" description="Helical" evidence="1">
    <location>
        <begin position="164"/>
        <end position="184"/>
    </location>
</feature>